<reference evidence="2" key="1">
    <citation type="journal article" date="2019" name="bioRxiv">
        <title>The Genome of the Zebra Mussel, Dreissena polymorpha: A Resource for Invasive Species Research.</title>
        <authorList>
            <person name="McCartney M.A."/>
            <person name="Auch B."/>
            <person name="Kono T."/>
            <person name="Mallez S."/>
            <person name="Zhang Y."/>
            <person name="Obille A."/>
            <person name="Becker A."/>
            <person name="Abrahante J.E."/>
            <person name="Garbe J."/>
            <person name="Badalamenti J.P."/>
            <person name="Herman A."/>
            <person name="Mangelson H."/>
            <person name="Liachko I."/>
            <person name="Sullivan S."/>
            <person name="Sone E.D."/>
            <person name="Koren S."/>
            <person name="Silverstein K.A.T."/>
            <person name="Beckman K.B."/>
            <person name="Gohl D.M."/>
        </authorList>
    </citation>
    <scope>NUCLEOTIDE SEQUENCE</scope>
    <source>
        <strain evidence="2">Duluth1</strain>
        <tissue evidence="2">Whole animal</tissue>
    </source>
</reference>
<name>A0A9D4NCQ2_DREPO</name>
<protein>
    <submittedName>
        <fullName evidence="2">Uncharacterized protein</fullName>
    </submittedName>
</protein>
<organism evidence="2 3">
    <name type="scientific">Dreissena polymorpha</name>
    <name type="common">Zebra mussel</name>
    <name type="synonym">Mytilus polymorpha</name>
    <dbReference type="NCBI Taxonomy" id="45954"/>
    <lineage>
        <taxon>Eukaryota</taxon>
        <taxon>Metazoa</taxon>
        <taxon>Spiralia</taxon>
        <taxon>Lophotrochozoa</taxon>
        <taxon>Mollusca</taxon>
        <taxon>Bivalvia</taxon>
        <taxon>Autobranchia</taxon>
        <taxon>Heteroconchia</taxon>
        <taxon>Euheterodonta</taxon>
        <taxon>Imparidentia</taxon>
        <taxon>Neoheterodontei</taxon>
        <taxon>Myida</taxon>
        <taxon>Dreissenoidea</taxon>
        <taxon>Dreissenidae</taxon>
        <taxon>Dreissena</taxon>
    </lineage>
</organism>
<dbReference type="AlphaFoldDB" id="A0A9D4NCQ2"/>
<evidence type="ECO:0000313" key="3">
    <source>
        <dbReference type="Proteomes" id="UP000828390"/>
    </source>
</evidence>
<evidence type="ECO:0000256" key="1">
    <source>
        <dbReference type="SAM" id="MobiDB-lite"/>
    </source>
</evidence>
<evidence type="ECO:0000313" key="2">
    <source>
        <dbReference type="EMBL" id="KAH3890862.1"/>
    </source>
</evidence>
<reference evidence="2" key="2">
    <citation type="submission" date="2020-11" db="EMBL/GenBank/DDBJ databases">
        <authorList>
            <person name="McCartney M.A."/>
            <person name="Auch B."/>
            <person name="Kono T."/>
            <person name="Mallez S."/>
            <person name="Becker A."/>
            <person name="Gohl D.M."/>
            <person name="Silverstein K.A.T."/>
            <person name="Koren S."/>
            <person name="Bechman K.B."/>
            <person name="Herman A."/>
            <person name="Abrahante J.E."/>
            <person name="Garbe J."/>
        </authorList>
    </citation>
    <scope>NUCLEOTIDE SEQUENCE</scope>
    <source>
        <strain evidence="2">Duluth1</strain>
        <tissue evidence="2">Whole animal</tissue>
    </source>
</reference>
<feature type="compositionally biased region" description="Basic and acidic residues" evidence="1">
    <location>
        <begin position="1"/>
        <end position="11"/>
    </location>
</feature>
<sequence>MASEGSRDTRRLSYSWVKTMPPSQKATSPSMKDDLGKRKDIVILPAVKDRTTVILNRTDYVTKMDTYEPLKKDPTRQVETKLVNILNKWKEDNLISGNQNTILLTQWISFRRSRI</sequence>
<gene>
    <name evidence="2" type="ORF">DPMN_014951</name>
</gene>
<dbReference type="Proteomes" id="UP000828390">
    <property type="component" value="Unassembled WGS sequence"/>
</dbReference>
<feature type="compositionally biased region" description="Polar residues" evidence="1">
    <location>
        <begin position="21"/>
        <end position="30"/>
    </location>
</feature>
<proteinExistence type="predicted"/>
<accession>A0A9D4NCQ2</accession>
<comment type="caution">
    <text evidence="2">The sequence shown here is derived from an EMBL/GenBank/DDBJ whole genome shotgun (WGS) entry which is preliminary data.</text>
</comment>
<dbReference type="EMBL" id="JAIWYP010000001">
    <property type="protein sequence ID" value="KAH3890862.1"/>
    <property type="molecule type" value="Genomic_DNA"/>
</dbReference>
<feature type="region of interest" description="Disordered" evidence="1">
    <location>
        <begin position="1"/>
        <end position="33"/>
    </location>
</feature>
<keyword evidence="3" id="KW-1185">Reference proteome</keyword>